<proteinExistence type="predicted"/>
<accession>A0A3M7HQE4</accession>
<feature type="compositionally biased region" description="Basic and acidic residues" evidence="1">
    <location>
        <begin position="371"/>
        <end position="384"/>
    </location>
</feature>
<feature type="compositionally biased region" description="Polar residues" evidence="1">
    <location>
        <begin position="511"/>
        <end position="523"/>
    </location>
</feature>
<dbReference type="AlphaFoldDB" id="A0A3M7HQE4"/>
<feature type="region of interest" description="Disordered" evidence="1">
    <location>
        <begin position="157"/>
        <end position="213"/>
    </location>
</feature>
<dbReference type="Proteomes" id="UP000280598">
    <property type="component" value="Unassembled WGS sequence"/>
</dbReference>
<evidence type="ECO:0000313" key="3">
    <source>
        <dbReference type="Proteomes" id="UP000280598"/>
    </source>
</evidence>
<feature type="region of interest" description="Disordered" evidence="1">
    <location>
        <begin position="457"/>
        <end position="477"/>
    </location>
</feature>
<feature type="region of interest" description="Disordered" evidence="1">
    <location>
        <begin position="248"/>
        <end position="291"/>
    </location>
</feature>
<feature type="compositionally biased region" description="Low complexity" evidence="1">
    <location>
        <begin position="162"/>
        <end position="182"/>
    </location>
</feature>
<feature type="compositionally biased region" description="Basic and acidic residues" evidence="1">
    <location>
        <begin position="263"/>
        <end position="273"/>
    </location>
</feature>
<organism evidence="2 3">
    <name type="scientific">Hortaea werneckii</name>
    <name type="common">Black yeast</name>
    <name type="synonym">Cladosporium werneckii</name>
    <dbReference type="NCBI Taxonomy" id="91943"/>
    <lineage>
        <taxon>Eukaryota</taxon>
        <taxon>Fungi</taxon>
        <taxon>Dikarya</taxon>
        <taxon>Ascomycota</taxon>
        <taxon>Pezizomycotina</taxon>
        <taxon>Dothideomycetes</taxon>
        <taxon>Dothideomycetidae</taxon>
        <taxon>Mycosphaerellales</taxon>
        <taxon>Teratosphaeriaceae</taxon>
        <taxon>Hortaea</taxon>
    </lineage>
</organism>
<feature type="compositionally biased region" description="Polar residues" evidence="1">
    <location>
        <begin position="201"/>
        <end position="213"/>
    </location>
</feature>
<evidence type="ECO:0000313" key="2">
    <source>
        <dbReference type="EMBL" id="RMZ15499.1"/>
    </source>
</evidence>
<gene>
    <name evidence="2" type="ORF">D0860_01578</name>
</gene>
<feature type="region of interest" description="Disordered" evidence="1">
    <location>
        <begin position="103"/>
        <end position="136"/>
    </location>
</feature>
<comment type="caution">
    <text evidence="2">The sequence shown here is derived from an EMBL/GenBank/DDBJ whole genome shotgun (WGS) entry which is preliminary data.</text>
</comment>
<feature type="compositionally biased region" description="Low complexity" evidence="1">
    <location>
        <begin position="547"/>
        <end position="560"/>
    </location>
</feature>
<feature type="region of interest" description="Disordered" evidence="1">
    <location>
        <begin position="508"/>
        <end position="560"/>
    </location>
</feature>
<feature type="compositionally biased region" description="Basic and acidic residues" evidence="1">
    <location>
        <begin position="190"/>
        <end position="200"/>
    </location>
</feature>
<feature type="compositionally biased region" description="Basic and acidic residues" evidence="1">
    <location>
        <begin position="347"/>
        <end position="357"/>
    </location>
</feature>
<sequence>MSTHSPSTPPTFPTLLSHLLTTYSAPVLPSPSPFPHNPSLNHPITTLSLHPTLEALLHILNSDLASAHFLVRKMQAPPAYEGMLIHAVLHRVEGDYHTDNHSPYPPFAMLPTINSSRSNRPPSHPNPPPRRKPSASEVLSLVAAKYAELFHYLHTVPPPAASPSTPSDSSSPPSATLSPPTADISNAIFQDHDDDHRDNKINGSSQTSLPAAQQTQALLTPHELAAIHHAAAWSLAQQPHLLLEAREQRRTDNSSGLRVKRQSHPEPNDERVANGDLGAGKGEGGSDDGEREFSRLLRRELEALDNSPFPSTSVPIASTAATPRQIPPPPCDPYHHTTSDPAGPGSSDHKSDDDAWKNDPVANPEGEEKAEDAAKTAKEDHDQHDYNQAFTAVLERTHIDYLALKGLVRTWYNRWQELRNSSYRGNEHDERELQRLSALLAEARPLIAQWKSEDATVRERDRKRRREDGWDAPTNAWTVGMEQDTIGFGSPIQHSQPKRLLWEPLSAQEGEGNSTTPSWSALSSAFGRAPAQQQYQHHPQHQHQYPHQHQPSPQQHPHQSFSHSFVIPTTQYHQAQRQPEPQQHKRIDSYEILANNSLSHHANHFSMTPSPQTYPPPA</sequence>
<feature type="region of interest" description="Disordered" evidence="1">
    <location>
        <begin position="304"/>
        <end position="384"/>
    </location>
</feature>
<evidence type="ECO:0000256" key="1">
    <source>
        <dbReference type="SAM" id="MobiDB-lite"/>
    </source>
</evidence>
<dbReference type="EMBL" id="QWIS01000019">
    <property type="protein sequence ID" value="RMZ15499.1"/>
    <property type="molecule type" value="Genomic_DNA"/>
</dbReference>
<feature type="compositionally biased region" description="Polar residues" evidence="1">
    <location>
        <begin position="308"/>
        <end position="322"/>
    </location>
</feature>
<reference evidence="2 3" key="1">
    <citation type="journal article" date="2018" name="BMC Genomics">
        <title>Genomic evidence for intraspecific hybridization in a clonal and extremely halotolerant yeast.</title>
        <authorList>
            <person name="Gostincar C."/>
            <person name="Stajich J.E."/>
            <person name="Zupancic J."/>
            <person name="Zalar P."/>
            <person name="Gunde-Cimerman N."/>
        </authorList>
    </citation>
    <scope>NUCLEOTIDE SEQUENCE [LARGE SCALE GENOMIC DNA]</scope>
    <source>
        <strain evidence="2 3">EXF-562</strain>
    </source>
</reference>
<protein>
    <submittedName>
        <fullName evidence="2">Uncharacterized protein</fullName>
    </submittedName>
</protein>
<name>A0A3M7HQE4_HORWE</name>